<feature type="domain" description="Periplasmic binding protein" evidence="4">
    <location>
        <begin position="216"/>
        <end position="471"/>
    </location>
</feature>
<evidence type="ECO:0000313" key="6">
    <source>
        <dbReference type="Proteomes" id="UP000608522"/>
    </source>
</evidence>
<dbReference type="InterPro" id="IPR025997">
    <property type="entry name" value="SBP_2_dom"/>
</dbReference>
<dbReference type="PANTHER" id="PTHR46847:SF1">
    <property type="entry name" value="D-ALLOSE-BINDING PERIPLASMIC PROTEIN-RELATED"/>
    <property type="match status" value="1"/>
</dbReference>
<reference evidence="6" key="1">
    <citation type="submission" date="2023-07" db="EMBL/GenBank/DDBJ databases">
        <title>Whole genome shotgun sequence of Streptomyces spororaveus NBRC 15456.</title>
        <authorList>
            <person name="Komaki H."/>
            <person name="Tamura T."/>
        </authorList>
    </citation>
    <scope>NUCLEOTIDE SEQUENCE [LARGE SCALE GENOMIC DNA]</scope>
    <source>
        <strain evidence="6">NBRC 15456</strain>
    </source>
</reference>
<dbReference type="SUPFAM" id="SSF53822">
    <property type="entry name" value="Periplasmic binding protein-like I"/>
    <property type="match status" value="1"/>
</dbReference>
<dbReference type="Proteomes" id="UP000608522">
    <property type="component" value="Unassembled WGS sequence"/>
</dbReference>
<proteinExistence type="inferred from homology"/>
<comment type="subcellular location">
    <subcellularLocation>
        <location evidence="1">Cell envelope</location>
    </subcellularLocation>
</comment>
<protein>
    <recommendedName>
        <fullName evidence="4">Periplasmic binding protein domain-containing protein</fullName>
    </recommendedName>
</protein>
<evidence type="ECO:0000256" key="2">
    <source>
        <dbReference type="ARBA" id="ARBA00007639"/>
    </source>
</evidence>
<sequence length="518" mass="54696">MQQPGGRVHGHLVGARLQALHLRLTGSGLVVGFSRVVSAHNNAASDGPDHLLSVIHRNIGATAITSGLARPVGLSKALSISAVGLASITRHNLLGHPLQHGLRTKYLPPPEVCRWAQNRHPKPHPPGRLLRAVHPSARTLLMHPSRKTAIMAAAALLAFAAATTGCGQDSTSPGPPKAGCPAALARAEGNVEQAMNTTTSWDGPTSGPKAASRRTIAFVAQTMINPGVAGVARGVREAAKVIGWDVKVIDGQGTPAGIQAAFSQAINLKPAGIVISAFDPAVTSQQVAQANARNIPLVGWHAVHSPGPSKHPRLFTNVTTRVEDVAKTSADWIIAHSQGKAGVVIFTDASVPFARNKSELIRRELTTCSGVSLLSYENIPITDTTSRVPQAVSSLLARFQNKWTYSVAINDLYFADAAPALQAAGKQGDGPPLNIGAGDGDPSAFQRINNRHYQAATIPEPLIEQGWQIIDEFNRAFSAQPASTYVAPVHISTALNSKGATSWDPTGYREAYRKIWGK</sequence>
<comment type="caution">
    <text evidence="5">The sequence shown here is derived from an EMBL/GenBank/DDBJ whole genome shotgun (WGS) entry which is preliminary data.</text>
</comment>
<accession>A0ABQ3T6H1</accession>
<evidence type="ECO:0000259" key="4">
    <source>
        <dbReference type="Pfam" id="PF13407"/>
    </source>
</evidence>
<dbReference type="PANTHER" id="PTHR46847">
    <property type="entry name" value="D-ALLOSE-BINDING PERIPLASMIC PROTEIN-RELATED"/>
    <property type="match status" value="1"/>
</dbReference>
<evidence type="ECO:0000256" key="1">
    <source>
        <dbReference type="ARBA" id="ARBA00004196"/>
    </source>
</evidence>
<gene>
    <name evidence="5" type="ORF">Sspor_15540</name>
</gene>
<dbReference type="InterPro" id="IPR028082">
    <property type="entry name" value="Peripla_BP_I"/>
</dbReference>
<dbReference type="Pfam" id="PF13407">
    <property type="entry name" value="Peripla_BP_4"/>
    <property type="match status" value="1"/>
</dbReference>
<evidence type="ECO:0000256" key="3">
    <source>
        <dbReference type="ARBA" id="ARBA00022729"/>
    </source>
</evidence>
<keyword evidence="3" id="KW-0732">Signal</keyword>
<keyword evidence="6" id="KW-1185">Reference proteome</keyword>
<evidence type="ECO:0000313" key="5">
    <source>
        <dbReference type="EMBL" id="GHI75993.1"/>
    </source>
</evidence>
<dbReference type="Gene3D" id="3.40.50.2300">
    <property type="match status" value="2"/>
</dbReference>
<dbReference type="EMBL" id="BNED01000005">
    <property type="protein sequence ID" value="GHI75993.1"/>
    <property type="molecule type" value="Genomic_DNA"/>
</dbReference>
<organism evidence="5 6">
    <name type="scientific">Streptomyces spororaveus</name>
    <dbReference type="NCBI Taxonomy" id="284039"/>
    <lineage>
        <taxon>Bacteria</taxon>
        <taxon>Bacillati</taxon>
        <taxon>Actinomycetota</taxon>
        <taxon>Actinomycetes</taxon>
        <taxon>Kitasatosporales</taxon>
        <taxon>Streptomycetaceae</taxon>
        <taxon>Streptomyces</taxon>
    </lineage>
</organism>
<comment type="similarity">
    <text evidence="2">Belongs to the bacterial solute-binding protein 2 family.</text>
</comment>
<name>A0ABQ3T6H1_9ACTN</name>